<evidence type="ECO:0000313" key="8">
    <source>
        <dbReference type="Proteomes" id="UP000236732"/>
    </source>
</evidence>
<dbReference type="Proteomes" id="UP000236732">
    <property type="component" value="Unassembled WGS sequence"/>
</dbReference>
<dbReference type="PANTHER" id="PTHR43046">
    <property type="entry name" value="GDP-MANNOSE MANNOSYL HYDROLASE"/>
    <property type="match status" value="1"/>
</dbReference>
<dbReference type="SUPFAM" id="SSF55811">
    <property type="entry name" value="Nudix"/>
    <property type="match status" value="1"/>
</dbReference>
<keyword evidence="4" id="KW-0460">Magnesium</keyword>
<comment type="similarity">
    <text evidence="2 5">Belongs to the Nudix hydrolase family.</text>
</comment>
<name>A0A1H6E0V1_9ACTN</name>
<feature type="domain" description="Nudix hydrolase" evidence="6">
    <location>
        <begin position="4"/>
        <end position="152"/>
    </location>
</feature>
<accession>A0A1H6E0V1</accession>
<dbReference type="RefSeq" id="WP_103958586.1">
    <property type="nucleotide sequence ID" value="NZ_FNVT01000007.1"/>
</dbReference>
<dbReference type="Pfam" id="PF00293">
    <property type="entry name" value="NUDIX"/>
    <property type="match status" value="1"/>
</dbReference>
<keyword evidence="3 5" id="KW-0378">Hydrolase</keyword>
<protein>
    <submittedName>
        <fullName evidence="7">ADP-ribose pyrophosphatase YjhB, NUDIX family</fullName>
    </submittedName>
</protein>
<dbReference type="CDD" id="cd04685">
    <property type="entry name" value="NUDIX_Hydrolase"/>
    <property type="match status" value="1"/>
</dbReference>
<reference evidence="7 8" key="1">
    <citation type="submission" date="2016-10" db="EMBL/GenBank/DDBJ databases">
        <authorList>
            <person name="de Groot N.N."/>
        </authorList>
    </citation>
    <scope>NUCLEOTIDE SEQUENCE [LARGE SCALE GENOMIC DNA]</scope>
    <source>
        <strain evidence="7 8">CGMCC 4.7037</strain>
    </source>
</reference>
<keyword evidence="8" id="KW-1185">Reference proteome</keyword>
<dbReference type="InterPro" id="IPR020476">
    <property type="entry name" value="Nudix_hydrolase"/>
</dbReference>
<evidence type="ECO:0000256" key="5">
    <source>
        <dbReference type="RuleBase" id="RU003476"/>
    </source>
</evidence>
<dbReference type="OrthoDB" id="3214694at2"/>
<sequence length="166" mass="18293">MIDPTRRPTGRVILAGPDDRVLLFRFVPPEPWPREPAWHTPGGGIEAGETPAQAAVREALEETGHVLDPSTLGDPVAVNEGPWSNEGRNFYTVSTYFFVRVPAATVAPTALEHYEREEWRLGYRWWSAAELAATDERVFPPGLATLLPGLLSGARPAAPVMLRWIA</sequence>
<evidence type="ECO:0000256" key="4">
    <source>
        <dbReference type="ARBA" id="ARBA00022842"/>
    </source>
</evidence>
<organism evidence="7 8">
    <name type="scientific">Nonomuraea solani</name>
    <dbReference type="NCBI Taxonomy" id="1144553"/>
    <lineage>
        <taxon>Bacteria</taxon>
        <taxon>Bacillati</taxon>
        <taxon>Actinomycetota</taxon>
        <taxon>Actinomycetes</taxon>
        <taxon>Streptosporangiales</taxon>
        <taxon>Streptosporangiaceae</taxon>
        <taxon>Nonomuraea</taxon>
    </lineage>
</organism>
<dbReference type="EMBL" id="FNVT01000007">
    <property type="protein sequence ID" value="SEG91230.1"/>
    <property type="molecule type" value="Genomic_DNA"/>
</dbReference>
<evidence type="ECO:0000313" key="7">
    <source>
        <dbReference type="EMBL" id="SEG91230.1"/>
    </source>
</evidence>
<dbReference type="AlphaFoldDB" id="A0A1H6E0V1"/>
<comment type="cofactor">
    <cofactor evidence="1">
        <name>Mg(2+)</name>
        <dbReference type="ChEBI" id="CHEBI:18420"/>
    </cofactor>
</comment>
<dbReference type="PANTHER" id="PTHR43046:SF12">
    <property type="entry name" value="GDP-MANNOSE MANNOSYL HYDROLASE"/>
    <property type="match status" value="1"/>
</dbReference>
<dbReference type="PRINTS" id="PR00502">
    <property type="entry name" value="NUDIXFAMILY"/>
</dbReference>
<gene>
    <name evidence="7" type="ORF">SAMN05444920_107217</name>
</gene>
<dbReference type="InterPro" id="IPR020084">
    <property type="entry name" value="NUDIX_hydrolase_CS"/>
</dbReference>
<evidence type="ECO:0000256" key="2">
    <source>
        <dbReference type="ARBA" id="ARBA00005582"/>
    </source>
</evidence>
<dbReference type="InterPro" id="IPR015797">
    <property type="entry name" value="NUDIX_hydrolase-like_dom_sf"/>
</dbReference>
<dbReference type="InterPro" id="IPR000086">
    <property type="entry name" value="NUDIX_hydrolase_dom"/>
</dbReference>
<evidence type="ECO:0000256" key="3">
    <source>
        <dbReference type="ARBA" id="ARBA00022801"/>
    </source>
</evidence>
<dbReference type="PROSITE" id="PS00893">
    <property type="entry name" value="NUDIX_BOX"/>
    <property type="match status" value="1"/>
</dbReference>
<dbReference type="PROSITE" id="PS51462">
    <property type="entry name" value="NUDIX"/>
    <property type="match status" value="1"/>
</dbReference>
<evidence type="ECO:0000256" key="1">
    <source>
        <dbReference type="ARBA" id="ARBA00001946"/>
    </source>
</evidence>
<dbReference type="Gene3D" id="3.90.79.10">
    <property type="entry name" value="Nucleoside Triphosphate Pyrophosphohydrolase"/>
    <property type="match status" value="1"/>
</dbReference>
<dbReference type="GO" id="GO:0016787">
    <property type="term" value="F:hydrolase activity"/>
    <property type="evidence" value="ECO:0007669"/>
    <property type="project" value="UniProtKB-KW"/>
</dbReference>
<proteinExistence type="inferred from homology"/>
<evidence type="ECO:0000259" key="6">
    <source>
        <dbReference type="PROSITE" id="PS51462"/>
    </source>
</evidence>